<reference evidence="2" key="2">
    <citation type="submission" date="2024-10" db="UniProtKB">
        <authorList>
            <consortium name="EnsemblProtists"/>
        </authorList>
    </citation>
    <scope>IDENTIFICATION</scope>
</reference>
<dbReference type="PaxDb" id="2903-EOD38791"/>
<dbReference type="KEGG" id="ehx:EMIHUDRAFT_361605"/>
<name>A0A0D3KSQ6_EMIH1</name>
<evidence type="ECO:0000313" key="3">
    <source>
        <dbReference type="Proteomes" id="UP000013827"/>
    </source>
</evidence>
<reference evidence="3" key="1">
    <citation type="journal article" date="2013" name="Nature">
        <title>Pan genome of the phytoplankton Emiliania underpins its global distribution.</title>
        <authorList>
            <person name="Read B.A."/>
            <person name="Kegel J."/>
            <person name="Klute M.J."/>
            <person name="Kuo A."/>
            <person name="Lefebvre S.C."/>
            <person name="Maumus F."/>
            <person name="Mayer C."/>
            <person name="Miller J."/>
            <person name="Monier A."/>
            <person name="Salamov A."/>
            <person name="Young J."/>
            <person name="Aguilar M."/>
            <person name="Claverie J.M."/>
            <person name="Frickenhaus S."/>
            <person name="Gonzalez K."/>
            <person name="Herman E.K."/>
            <person name="Lin Y.C."/>
            <person name="Napier J."/>
            <person name="Ogata H."/>
            <person name="Sarno A.F."/>
            <person name="Shmutz J."/>
            <person name="Schroeder D."/>
            <person name="de Vargas C."/>
            <person name="Verret F."/>
            <person name="von Dassow P."/>
            <person name="Valentin K."/>
            <person name="Van de Peer Y."/>
            <person name="Wheeler G."/>
            <person name="Dacks J.B."/>
            <person name="Delwiche C.F."/>
            <person name="Dyhrman S.T."/>
            <person name="Glockner G."/>
            <person name="John U."/>
            <person name="Richards T."/>
            <person name="Worden A.Z."/>
            <person name="Zhang X."/>
            <person name="Grigoriev I.V."/>
            <person name="Allen A.E."/>
            <person name="Bidle K."/>
            <person name="Borodovsky M."/>
            <person name="Bowler C."/>
            <person name="Brownlee C."/>
            <person name="Cock J.M."/>
            <person name="Elias M."/>
            <person name="Gladyshev V.N."/>
            <person name="Groth M."/>
            <person name="Guda C."/>
            <person name="Hadaegh A."/>
            <person name="Iglesias-Rodriguez M.D."/>
            <person name="Jenkins J."/>
            <person name="Jones B.M."/>
            <person name="Lawson T."/>
            <person name="Leese F."/>
            <person name="Lindquist E."/>
            <person name="Lobanov A."/>
            <person name="Lomsadze A."/>
            <person name="Malik S.B."/>
            <person name="Marsh M.E."/>
            <person name="Mackinder L."/>
            <person name="Mock T."/>
            <person name="Mueller-Roeber B."/>
            <person name="Pagarete A."/>
            <person name="Parker M."/>
            <person name="Probert I."/>
            <person name="Quesneville H."/>
            <person name="Raines C."/>
            <person name="Rensing S.A."/>
            <person name="Riano-Pachon D.M."/>
            <person name="Richier S."/>
            <person name="Rokitta S."/>
            <person name="Shiraiwa Y."/>
            <person name="Soanes D.M."/>
            <person name="van der Giezen M."/>
            <person name="Wahlund T.M."/>
            <person name="Williams B."/>
            <person name="Wilson W."/>
            <person name="Wolfe G."/>
            <person name="Wurch L.L."/>
        </authorList>
    </citation>
    <scope>NUCLEOTIDE SEQUENCE</scope>
</reference>
<dbReference type="RefSeq" id="XP_005791220.1">
    <property type="nucleotide sequence ID" value="XM_005791163.1"/>
</dbReference>
<organism evidence="2 3">
    <name type="scientific">Emiliania huxleyi (strain CCMP1516)</name>
    <dbReference type="NCBI Taxonomy" id="280463"/>
    <lineage>
        <taxon>Eukaryota</taxon>
        <taxon>Haptista</taxon>
        <taxon>Haptophyta</taxon>
        <taxon>Prymnesiophyceae</taxon>
        <taxon>Isochrysidales</taxon>
        <taxon>Noelaerhabdaceae</taxon>
        <taxon>Emiliania</taxon>
    </lineage>
</organism>
<dbReference type="InterPro" id="IPR047365">
    <property type="entry name" value="Tudor_AtPTM-like"/>
</dbReference>
<proteinExistence type="predicted"/>
<accession>A0A0D3KSQ6</accession>
<dbReference type="GeneID" id="17284062"/>
<dbReference type="AlphaFoldDB" id="A0A0D3KSQ6"/>
<protein>
    <recommendedName>
        <fullName evidence="1">PTM/DIR17-like Tudor domain-containing protein</fullName>
    </recommendedName>
</protein>
<dbReference type="Pfam" id="PF21743">
    <property type="entry name" value="PTM_DIR17_Tudor"/>
    <property type="match status" value="1"/>
</dbReference>
<dbReference type="Proteomes" id="UP000013827">
    <property type="component" value="Unassembled WGS sequence"/>
</dbReference>
<evidence type="ECO:0000259" key="1">
    <source>
        <dbReference type="Pfam" id="PF21743"/>
    </source>
</evidence>
<evidence type="ECO:0000313" key="2">
    <source>
        <dbReference type="EnsemblProtists" id="EOD38791"/>
    </source>
</evidence>
<sequence>ACGTALVFCNVFADGAADPRVAHCARPVDAPHRKFGCNVWLTDVTMQAHAISAPPRGAKRRQDAARGGGGGGILCGGLLDSDSDAFNVPPPAALVGLAVRKLFPRHGTFSGTVVSHHASLFRVLYSDGDEEDVPLAALAKLALAAPQHLVGRRVSKHFPGLGRFEGAV</sequence>
<feature type="domain" description="PTM/DIR17-like Tudor" evidence="1">
    <location>
        <begin position="96"/>
        <end position="139"/>
    </location>
</feature>
<dbReference type="EnsemblProtists" id="EOD38791">
    <property type="protein sequence ID" value="EOD38791"/>
    <property type="gene ID" value="EMIHUDRAFT_361605"/>
</dbReference>
<dbReference type="HOGENOM" id="CLU_1590719_0_0_1"/>
<keyword evidence="3" id="KW-1185">Reference proteome</keyword>